<gene>
    <name evidence="4" type="ORF">PENDEC_c001G04084</name>
</gene>
<accession>A0A1V6PND8</accession>
<dbReference type="PANTHER" id="PTHR10900">
    <property type="entry name" value="PERIOSTIN-RELATED"/>
    <property type="match status" value="1"/>
</dbReference>
<dbReference type="SMART" id="SM00554">
    <property type="entry name" value="FAS1"/>
    <property type="match status" value="2"/>
</dbReference>
<dbReference type="AlphaFoldDB" id="A0A1V6PND8"/>
<dbReference type="InterPro" id="IPR000782">
    <property type="entry name" value="FAS1_domain"/>
</dbReference>
<evidence type="ECO:0000313" key="5">
    <source>
        <dbReference type="Proteomes" id="UP000191522"/>
    </source>
</evidence>
<feature type="domain" description="FAS1" evidence="3">
    <location>
        <begin position="292"/>
        <end position="449"/>
    </location>
</feature>
<dbReference type="Pfam" id="PF02469">
    <property type="entry name" value="Fasciclin"/>
    <property type="match status" value="2"/>
</dbReference>
<protein>
    <recommendedName>
        <fullName evidence="3">FAS1 domain-containing protein</fullName>
    </recommendedName>
</protein>
<feature type="region of interest" description="Disordered" evidence="1">
    <location>
        <begin position="96"/>
        <end position="139"/>
    </location>
</feature>
<reference evidence="5" key="1">
    <citation type="journal article" date="2017" name="Nat. Microbiol.">
        <title>Global analysis of biosynthetic gene clusters reveals vast potential of secondary metabolite production in Penicillium species.</title>
        <authorList>
            <person name="Nielsen J.C."/>
            <person name="Grijseels S."/>
            <person name="Prigent S."/>
            <person name="Ji B."/>
            <person name="Dainat J."/>
            <person name="Nielsen K.F."/>
            <person name="Frisvad J.C."/>
            <person name="Workman M."/>
            <person name="Nielsen J."/>
        </authorList>
    </citation>
    <scope>NUCLEOTIDE SEQUENCE [LARGE SCALE GENOMIC DNA]</scope>
    <source>
        <strain evidence="5">IBT 11843</strain>
    </source>
</reference>
<dbReference type="InterPro" id="IPR036378">
    <property type="entry name" value="FAS1_dom_sf"/>
</dbReference>
<organism evidence="4 5">
    <name type="scientific">Penicillium decumbens</name>
    <dbReference type="NCBI Taxonomy" id="69771"/>
    <lineage>
        <taxon>Eukaryota</taxon>
        <taxon>Fungi</taxon>
        <taxon>Dikarya</taxon>
        <taxon>Ascomycota</taxon>
        <taxon>Pezizomycotina</taxon>
        <taxon>Eurotiomycetes</taxon>
        <taxon>Eurotiomycetidae</taxon>
        <taxon>Eurotiales</taxon>
        <taxon>Aspergillaceae</taxon>
        <taxon>Penicillium</taxon>
    </lineage>
</organism>
<evidence type="ECO:0000256" key="1">
    <source>
        <dbReference type="SAM" id="MobiDB-lite"/>
    </source>
</evidence>
<feature type="signal peptide" evidence="2">
    <location>
        <begin position="1"/>
        <end position="16"/>
    </location>
</feature>
<sequence>MHFCLLLPVVASLCSALVIPGQEVLEAVSKAYLGLEDNDHSRLVSTDAVNRDDESDIESWWEMVSAITRNSHDTAADLVLNLLGLDSSFDGAVKFSQRGKDREDDGDDNSDDDSDDDDDYRRPGFRRPGFGRPSPDDSRACLPEMFCPANHTIWELINESSRASHLAELISDTDHLVNLLNSTVTNHTLFAPTNRALERLLDERPPNKLLKRIEHYHVIPGLFATDKLRHQHQTLRTALNESSLGENMPQRVIVNMRRNRLVLNRRSRIIAGNIRAQNGIIHHINIPLLPPPNTMTILDLLPDRFSTFALGLERTRLAAHFSKHKRAGGTTFAPTNAAFQRLGHRANAFLFSPQGEQCLRSLLQFHIVLNRTLYSDALYVKGDVREFRGNESSGSVHVKLPTVLRDHALNVNLVRRGPGVEVRVNGFYRVVGLDLLASDGVLHVLDRVLIPPKSVGEMKWDDIEEDIEAEELKERLGGCMEDQSMARMEL</sequence>
<dbReference type="InterPro" id="IPR050904">
    <property type="entry name" value="Adhesion/Biosynth-related"/>
</dbReference>
<dbReference type="Gene3D" id="2.30.180.10">
    <property type="entry name" value="FAS1 domain"/>
    <property type="match status" value="2"/>
</dbReference>
<comment type="caution">
    <text evidence="4">The sequence shown here is derived from an EMBL/GenBank/DDBJ whole genome shotgun (WGS) entry which is preliminary data.</text>
</comment>
<dbReference type="OMA" id="TSILAHF"/>
<dbReference type="OrthoDB" id="7700931at2759"/>
<dbReference type="SUPFAM" id="SSF82153">
    <property type="entry name" value="FAS1 domain"/>
    <property type="match status" value="2"/>
</dbReference>
<dbReference type="PANTHER" id="PTHR10900:SF125">
    <property type="entry name" value="FAS1 DOMAIN-CONTAINING PROTEIN YLR001C"/>
    <property type="match status" value="1"/>
</dbReference>
<evidence type="ECO:0000313" key="4">
    <source>
        <dbReference type="EMBL" id="OQD78474.1"/>
    </source>
</evidence>
<dbReference type="STRING" id="69771.A0A1V6PND8"/>
<dbReference type="PROSITE" id="PS50213">
    <property type="entry name" value="FAS1"/>
    <property type="match status" value="2"/>
</dbReference>
<dbReference type="EMBL" id="MDYL01000001">
    <property type="protein sequence ID" value="OQD78474.1"/>
    <property type="molecule type" value="Genomic_DNA"/>
</dbReference>
<keyword evidence="2" id="KW-0732">Signal</keyword>
<name>A0A1V6PND8_PENDC</name>
<keyword evidence="5" id="KW-1185">Reference proteome</keyword>
<feature type="compositionally biased region" description="Acidic residues" evidence="1">
    <location>
        <begin position="104"/>
        <end position="118"/>
    </location>
</feature>
<dbReference type="Proteomes" id="UP000191522">
    <property type="component" value="Unassembled WGS sequence"/>
</dbReference>
<evidence type="ECO:0000256" key="2">
    <source>
        <dbReference type="SAM" id="SignalP"/>
    </source>
</evidence>
<evidence type="ECO:0000259" key="3">
    <source>
        <dbReference type="PROSITE" id="PS50213"/>
    </source>
</evidence>
<feature type="chain" id="PRO_5012618890" description="FAS1 domain-containing protein" evidence="2">
    <location>
        <begin position="17"/>
        <end position="490"/>
    </location>
</feature>
<feature type="domain" description="FAS1" evidence="3">
    <location>
        <begin position="150"/>
        <end position="288"/>
    </location>
</feature>
<proteinExistence type="predicted"/>